<evidence type="ECO:0000259" key="1">
    <source>
        <dbReference type="Pfam" id="PF18155"/>
    </source>
</evidence>
<sequence>MRNTAQWYASLKDDLDKDLCEVELGLYLLSVLVPDANADSLWVLLTGYPSSHPECQNWTENQYRMLAIARHLLPHFDSPFIWKEALQRYRDFPSDIRGYEVGESWEYLRRTNITVANHRFQIYNDALNKPVELSQRKALAWAKAGNYKCEVKGKKETVAISSLIANFQRPPNHNIAGVRLRNPLQVSWAELRETAEWMDEQRRNRGLKPKWVSLVRKIKLQVFNDTQELVDAETLTINRILHLVGMVSSGKSNLMKVLAVYAWRKKLHVTLVVADVLQIFELTKMFAEVGITDVAPILGSSNKASHLNRLHKAVYNSNPNEAFNQDHPGFQWLSNTCLLTPSVKPEMTTSFEIGTQPCFNLEPIETNNEEESEPSSKNKACPAYGVCPSHKKDCDPVNASIWIATPGSLVYSRVPRAINRESILYFELVCRRSDLVIVDEVDQHQAYLDKASSPDKTLCRPARDAWLNKLHDYVEAKLKHEKSILLENEIVSDWWDACRIANGTADKIYHLLSNENDLAKWRDSKHYFTDWLLLREVATLLTITDPDNAEQSQQCDALMKGTFEPYIRNLDNEHNPLFPLAKKDKKRAAIQQWVQQTATVALSPEKIKEIAVKLEFALLVCVLQSKLSFMMSKWRQVQGILNLDTSDSMWFDAPPPDFNAVIPAMPMGNQLAFQYHKSYRESLGSLQFFRCTGVGRWLLLHFDELFKGDNIASPHLLLMSGTSWAGKSPAYHVDIPVFGVLVPDTSEEIVITSKFLKFSDKHQNPISVSGAGDNKRRNLEQIVTNLVKEDYLNDNIKELKGRKISLMVNSYKQVRWVYDCLKNLGWEDNIVALSPDDEDSEIWDDNPENYKLLQRGRSPDFATRPEPILISPIKAFERGHNIVDENGIAVIGAAYFLVLPHPVPDDLSYAIHSINRWAIDNYKTATGETLKKLGKEFRDAAYRQWLHLLHLSLKLRTLPEEDRKAVHWDILVSLWQVIGRLIRGNANAQVFWCDAKFGINTARNQDGKEDIAASSVIVGIVNLLRPYFENDPQIPLPDRLVVQSLYRPFYHAIAKTKNLSGLPQVNL</sequence>
<evidence type="ECO:0000313" key="2">
    <source>
        <dbReference type="EMBL" id="MEP0866581.1"/>
    </source>
</evidence>
<feature type="domain" description="pPIWI-RE three-gene island" evidence="1">
    <location>
        <begin position="13"/>
        <end position="173"/>
    </location>
</feature>
<dbReference type="EMBL" id="JAMPKK010000046">
    <property type="protein sequence ID" value="MEP0866581.1"/>
    <property type="molecule type" value="Genomic_DNA"/>
</dbReference>
<proteinExistence type="predicted"/>
<name>A0ABV0JT47_9CYAN</name>
<dbReference type="Proteomes" id="UP001442494">
    <property type="component" value="Unassembled WGS sequence"/>
</dbReference>
<dbReference type="Pfam" id="PF18155">
    <property type="entry name" value="pPIWI_RE_Z"/>
    <property type="match status" value="1"/>
</dbReference>
<gene>
    <name evidence="2" type="ORF">NDI37_19165</name>
</gene>
<dbReference type="RefSeq" id="WP_190417257.1">
    <property type="nucleotide sequence ID" value="NZ_JAMPKK010000046.1"/>
</dbReference>
<organism evidence="2 3">
    <name type="scientific">Funiculus sociatus GB2-A5</name>
    <dbReference type="NCBI Taxonomy" id="2933946"/>
    <lineage>
        <taxon>Bacteria</taxon>
        <taxon>Bacillati</taxon>
        <taxon>Cyanobacteriota</taxon>
        <taxon>Cyanophyceae</taxon>
        <taxon>Coleofasciculales</taxon>
        <taxon>Coleofasciculaceae</taxon>
        <taxon>Funiculus</taxon>
    </lineage>
</organism>
<dbReference type="InterPro" id="IPR027417">
    <property type="entry name" value="P-loop_NTPase"/>
</dbReference>
<accession>A0ABV0JT47</accession>
<dbReference type="SUPFAM" id="SSF52540">
    <property type="entry name" value="P-loop containing nucleoside triphosphate hydrolases"/>
    <property type="match status" value="1"/>
</dbReference>
<evidence type="ECO:0000313" key="3">
    <source>
        <dbReference type="Proteomes" id="UP001442494"/>
    </source>
</evidence>
<protein>
    <recommendedName>
        <fullName evidence="1">pPIWI-RE three-gene island domain-containing protein</fullName>
    </recommendedName>
</protein>
<comment type="caution">
    <text evidence="2">The sequence shown here is derived from an EMBL/GenBank/DDBJ whole genome shotgun (WGS) entry which is preliminary data.</text>
</comment>
<dbReference type="InterPro" id="IPR055254">
    <property type="entry name" value="pPIWI_RE_Z"/>
</dbReference>
<reference evidence="2 3" key="1">
    <citation type="submission" date="2022-04" db="EMBL/GenBank/DDBJ databases">
        <title>Positive selection, recombination, and allopatry shape intraspecific diversity of widespread and dominant cyanobacteria.</title>
        <authorList>
            <person name="Wei J."/>
            <person name="Shu W."/>
            <person name="Hu C."/>
        </authorList>
    </citation>
    <scope>NUCLEOTIDE SEQUENCE [LARGE SCALE GENOMIC DNA]</scope>
    <source>
        <strain evidence="2 3">GB2-A5</strain>
    </source>
</reference>
<keyword evidence="3" id="KW-1185">Reference proteome</keyword>